<dbReference type="GO" id="GO:0004497">
    <property type="term" value="F:monooxygenase activity"/>
    <property type="evidence" value="ECO:0007669"/>
    <property type="project" value="UniProtKB-KW"/>
</dbReference>
<dbReference type="GO" id="GO:0005789">
    <property type="term" value="C:endoplasmic reticulum membrane"/>
    <property type="evidence" value="ECO:0007669"/>
    <property type="project" value="UniProtKB-SubCell"/>
</dbReference>
<evidence type="ECO:0000256" key="6">
    <source>
        <dbReference type="ARBA" id="ARBA00023004"/>
    </source>
</evidence>
<evidence type="ECO:0000256" key="8">
    <source>
        <dbReference type="ARBA" id="ARBA00023136"/>
    </source>
</evidence>
<dbReference type="Pfam" id="PF00067">
    <property type="entry name" value="p450"/>
    <property type="match status" value="1"/>
</dbReference>
<dbReference type="OrthoDB" id="6434159at2759"/>
<dbReference type="Gene3D" id="1.10.630.10">
    <property type="entry name" value="Cytochrome P450"/>
    <property type="match status" value="1"/>
</dbReference>
<dbReference type="GO" id="GO:0020037">
    <property type="term" value="F:heme binding"/>
    <property type="evidence" value="ECO:0007669"/>
    <property type="project" value="InterPro"/>
</dbReference>
<organism evidence="9 10">
    <name type="scientific">Nephila pilipes</name>
    <name type="common">Giant wood spider</name>
    <name type="synonym">Nephila maculata</name>
    <dbReference type="NCBI Taxonomy" id="299642"/>
    <lineage>
        <taxon>Eukaryota</taxon>
        <taxon>Metazoa</taxon>
        <taxon>Ecdysozoa</taxon>
        <taxon>Arthropoda</taxon>
        <taxon>Chelicerata</taxon>
        <taxon>Arachnida</taxon>
        <taxon>Araneae</taxon>
        <taxon>Araneomorphae</taxon>
        <taxon>Entelegynae</taxon>
        <taxon>Araneoidea</taxon>
        <taxon>Nephilidae</taxon>
        <taxon>Nephila</taxon>
    </lineage>
</organism>
<dbReference type="EMBL" id="BMAW01120945">
    <property type="protein sequence ID" value="GFT91516.1"/>
    <property type="molecule type" value="Genomic_DNA"/>
</dbReference>
<evidence type="ECO:0000256" key="4">
    <source>
        <dbReference type="ARBA" id="ARBA00022617"/>
    </source>
</evidence>
<dbReference type="Proteomes" id="UP000887013">
    <property type="component" value="Unassembled WGS sequence"/>
</dbReference>
<keyword evidence="10" id="KW-1185">Reference proteome</keyword>
<evidence type="ECO:0000313" key="10">
    <source>
        <dbReference type="Proteomes" id="UP000887013"/>
    </source>
</evidence>
<keyword evidence="8" id="KW-0472">Membrane</keyword>
<sequence length="238" mass="27955">MPGNRPHFFNVLGILTEFVTRERPSGKYGLHIHAMKLLKSLVNLYKKEHLFCIWFLFTPVVFLVKANGIKELYKSNKEIEKSSFYEFLKPVFGLGLVTSPASKWRVRRKLMTPCFHPELLRGFLTVFNEQSLELVNILQQETKRDFTNPMKYLANATLDIVCETMFGVSVRAQKNKDSKYLKAIERLQDLIMSRMYKPWQWFNCTFKLTEAYKENAKNANIFLDFTTEVSVLRISLFQ</sequence>
<dbReference type="SUPFAM" id="SSF48264">
    <property type="entry name" value="Cytochrome P450"/>
    <property type="match status" value="1"/>
</dbReference>
<dbReference type="InterPro" id="IPR036396">
    <property type="entry name" value="Cyt_P450_sf"/>
</dbReference>
<comment type="caution">
    <text evidence="9">The sequence shown here is derived from an EMBL/GenBank/DDBJ whole genome shotgun (WGS) entry which is preliminary data.</text>
</comment>
<keyword evidence="4" id="KW-0349">Heme</keyword>
<evidence type="ECO:0000256" key="2">
    <source>
        <dbReference type="ARBA" id="ARBA00004586"/>
    </source>
</evidence>
<dbReference type="InterPro" id="IPR050196">
    <property type="entry name" value="Cytochrome_P450_Monoox"/>
</dbReference>
<keyword evidence="7" id="KW-0560">Oxidoreductase</keyword>
<dbReference type="GO" id="GO:0016705">
    <property type="term" value="F:oxidoreductase activity, acting on paired donors, with incorporation or reduction of molecular oxygen"/>
    <property type="evidence" value="ECO:0007669"/>
    <property type="project" value="InterPro"/>
</dbReference>
<dbReference type="GO" id="GO:0005506">
    <property type="term" value="F:iron ion binding"/>
    <property type="evidence" value="ECO:0007669"/>
    <property type="project" value="InterPro"/>
</dbReference>
<comment type="subcellular location">
    <subcellularLocation>
        <location evidence="2">Endoplasmic reticulum membrane</location>
    </subcellularLocation>
</comment>
<keyword evidence="5" id="KW-0256">Endoplasmic reticulum</keyword>
<dbReference type="PANTHER" id="PTHR24291:SF189">
    <property type="entry name" value="CYTOCHROME P450 4C3-RELATED"/>
    <property type="match status" value="1"/>
</dbReference>
<evidence type="ECO:0000313" key="9">
    <source>
        <dbReference type="EMBL" id="GFT91516.1"/>
    </source>
</evidence>
<proteinExistence type="inferred from homology"/>
<protein>
    <submittedName>
        <fullName evidence="9">Cytochrome P450 4V2</fullName>
    </submittedName>
</protein>
<name>A0A8X6PV84_NEPPI</name>
<gene>
    <name evidence="9" type="primary">Cyp4v2</name>
    <name evidence="9" type="ORF">NPIL_537281</name>
</gene>
<comment type="cofactor">
    <cofactor evidence="1">
        <name>heme</name>
        <dbReference type="ChEBI" id="CHEBI:30413"/>
    </cofactor>
</comment>
<keyword evidence="7" id="KW-0503">Monooxygenase</keyword>
<accession>A0A8X6PV84</accession>
<reference evidence="9" key="1">
    <citation type="submission" date="2020-08" db="EMBL/GenBank/DDBJ databases">
        <title>Multicomponent nature underlies the extraordinary mechanical properties of spider dragline silk.</title>
        <authorList>
            <person name="Kono N."/>
            <person name="Nakamura H."/>
            <person name="Mori M."/>
            <person name="Yoshida Y."/>
            <person name="Ohtoshi R."/>
            <person name="Malay A.D."/>
            <person name="Moran D.A.P."/>
            <person name="Tomita M."/>
            <person name="Numata K."/>
            <person name="Arakawa K."/>
        </authorList>
    </citation>
    <scope>NUCLEOTIDE SEQUENCE</scope>
</reference>
<evidence type="ECO:0000256" key="3">
    <source>
        <dbReference type="ARBA" id="ARBA00010617"/>
    </source>
</evidence>
<comment type="similarity">
    <text evidence="3">Belongs to the cytochrome P450 family.</text>
</comment>
<evidence type="ECO:0000256" key="1">
    <source>
        <dbReference type="ARBA" id="ARBA00001971"/>
    </source>
</evidence>
<dbReference type="InterPro" id="IPR001128">
    <property type="entry name" value="Cyt_P450"/>
</dbReference>
<dbReference type="PANTHER" id="PTHR24291">
    <property type="entry name" value="CYTOCHROME P450 FAMILY 4"/>
    <property type="match status" value="1"/>
</dbReference>
<dbReference type="AlphaFoldDB" id="A0A8X6PV84"/>
<evidence type="ECO:0000256" key="7">
    <source>
        <dbReference type="ARBA" id="ARBA00023033"/>
    </source>
</evidence>
<keyword evidence="6" id="KW-0408">Iron</keyword>
<evidence type="ECO:0000256" key="5">
    <source>
        <dbReference type="ARBA" id="ARBA00022824"/>
    </source>
</evidence>
<keyword evidence="4" id="KW-0479">Metal-binding</keyword>